<organism evidence="2 3">
    <name type="scientific">Caenorhabditis auriculariae</name>
    <dbReference type="NCBI Taxonomy" id="2777116"/>
    <lineage>
        <taxon>Eukaryota</taxon>
        <taxon>Metazoa</taxon>
        <taxon>Ecdysozoa</taxon>
        <taxon>Nematoda</taxon>
        <taxon>Chromadorea</taxon>
        <taxon>Rhabditida</taxon>
        <taxon>Rhabditina</taxon>
        <taxon>Rhabditomorpha</taxon>
        <taxon>Rhabditoidea</taxon>
        <taxon>Rhabditidae</taxon>
        <taxon>Peloderinae</taxon>
        <taxon>Caenorhabditis</taxon>
    </lineage>
</organism>
<reference evidence="2" key="1">
    <citation type="submission" date="2020-10" db="EMBL/GenBank/DDBJ databases">
        <authorList>
            <person name="Kikuchi T."/>
        </authorList>
    </citation>
    <scope>NUCLEOTIDE SEQUENCE</scope>
    <source>
        <strain evidence="2">NKZ352</strain>
    </source>
</reference>
<protein>
    <submittedName>
        <fullName evidence="2">Uncharacterized protein</fullName>
    </submittedName>
</protein>
<feature type="region of interest" description="Disordered" evidence="1">
    <location>
        <begin position="46"/>
        <end position="78"/>
    </location>
</feature>
<gene>
    <name evidence="2" type="ORF">CAUJ_LOCUS10142</name>
</gene>
<evidence type="ECO:0000313" key="3">
    <source>
        <dbReference type="Proteomes" id="UP000835052"/>
    </source>
</evidence>
<accession>A0A8S1HCL9</accession>
<dbReference type="Proteomes" id="UP000835052">
    <property type="component" value="Unassembled WGS sequence"/>
</dbReference>
<comment type="caution">
    <text evidence="2">The sequence shown here is derived from an EMBL/GenBank/DDBJ whole genome shotgun (WGS) entry which is preliminary data.</text>
</comment>
<evidence type="ECO:0000313" key="2">
    <source>
        <dbReference type="EMBL" id="CAD6194223.1"/>
    </source>
</evidence>
<dbReference type="AlphaFoldDB" id="A0A8S1HCL9"/>
<dbReference type="EMBL" id="CAJGYM010000042">
    <property type="protein sequence ID" value="CAD6194223.1"/>
    <property type="molecule type" value="Genomic_DNA"/>
</dbReference>
<proteinExistence type="predicted"/>
<name>A0A8S1HCL9_9PELO</name>
<sequence>MRSEADNHRPLRRPPWDRHLAFTPLICTSSVYLPMPSIVRPSILSPTKKGHLSEGFPMTASSVGTRRRWPPPGATKGQLLSVEGEETCVAGFKLLAVRMKTESLTPSPS</sequence>
<evidence type="ECO:0000256" key="1">
    <source>
        <dbReference type="SAM" id="MobiDB-lite"/>
    </source>
</evidence>
<keyword evidence="3" id="KW-1185">Reference proteome</keyword>